<dbReference type="InterPro" id="IPR012495">
    <property type="entry name" value="TadE-like_dom"/>
</dbReference>
<keyword evidence="4" id="KW-1185">Reference proteome</keyword>
<sequence>MIRRLVSTLRQDRSGATIVEFGMISPAIIVMMLGVFDITYNMYSSSLLTGAVQQAARASALEGANASTQNAAVEAAVQRVAPHATFTHKRVAYTTFTEVGSAESYDDLNGDSVCNDGEPFEDANGNGFWDDDRGVVGLGGARDAVVYTVSIDYPRVVPIASFIGVPNHYKHDVQTVLRNQPWALQSGTSSAGNCP</sequence>
<keyword evidence="1" id="KW-0812">Transmembrane</keyword>
<dbReference type="Pfam" id="PF07811">
    <property type="entry name" value="TadE"/>
    <property type="match status" value="1"/>
</dbReference>
<feature type="domain" description="TadE-like" evidence="2">
    <location>
        <begin position="15"/>
        <end position="57"/>
    </location>
</feature>
<evidence type="ECO:0000259" key="2">
    <source>
        <dbReference type="Pfam" id="PF07811"/>
    </source>
</evidence>
<accession>A0A845ASF3</accession>
<feature type="transmembrane region" description="Helical" evidence="1">
    <location>
        <begin position="21"/>
        <end position="43"/>
    </location>
</feature>
<dbReference type="OrthoDB" id="7306064at2"/>
<dbReference type="RefSeq" id="WP_160779753.1">
    <property type="nucleotide sequence ID" value="NZ_BAAAZF010000001.1"/>
</dbReference>
<organism evidence="3 4">
    <name type="scientific">Parerythrobacter jejuensis</name>
    <dbReference type="NCBI Taxonomy" id="795812"/>
    <lineage>
        <taxon>Bacteria</taxon>
        <taxon>Pseudomonadati</taxon>
        <taxon>Pseudomonadota</taxon>
        <taxon>Alphaproteobacteria</taxon>
        <taxon>Sphingomonadales</taxon>
        <taxon>Erythrobacteraceae</taxon>
        <taxon>Parerythrobacter</taxon>
    </lineage>
</organism>
<name>A0A845ASF3_9SPHN</name>
<evidence type="ECO:0000313" key="4">
    <source>
        <dbReference type="Proteomes" id="UP000446786"/>
    </source>
</evidence>
<keyword evidence="1" id="KW-0472">Membrane</keyword>
<evidence type="ECO:0000256" key="1">
    <source>
        <dbReference type="SAM" id="Phobius"/>
    </source>
</evidence>
<keyword evidence="1" id="KW-1133">Transmembrane helix</keyword>
<dbReference type="EMBL" id="WTYE01000001">
    <property type="protein sequence ID" value="MXP32409.1"/>
    <property type="molecule type" value="Genomic_DNA"/>
</dbReference>
<proteinExistence type="predicted"/>
<comment type="caution">
    <text evidence="3">The sequence shown here is derived from an EMBL/GenBank/DDBJ whole genome shotgun (WGS) entry which is preliminary data.</text>
</comment>
<reference evidence="3 4" key="1">
    <citation type="submission" date="2019-12" db="EMBL/GenBank/DDBJ databases">
        <title>Genomic-based taxomic classification of the family Erythrobacteraceae.</title>
        <authorList>
            <person name="Xu L."/>
        </authorList>
    </citation>
    <scope>NUCLEOTIDE SEQUENCE [LARGE SCALE GENOMIC DNA]</scope>
    <source>
        <strain evidence="3 4">JCM 16677</strain>
    </source>
</reference>
<evidence type="ECO:0000313" key="3">
    <source>
        <dbReference type="EMBL" id="MXP32409.1"/>
    </source>
</evidence>
<dbReference type="AlphaFoldDB" id="A0A845ASF3"/>
<protein>
    <submittedName>
        <fullName evidence="3">Pilus assembly protein</fullName>
    </submittedName>
</protein>
<dbReference type="Proteomes" id="UP000446786">
    <property type="component" value="Unassembled WGS sequence"/>
</dbReference>
<gene>
    <name evidence="3" type="ORF">GRI94_11325</name>
</gene>